<feature type="compositionally biased region" description="Basic and acidic residues" evidence="1">
    <location>
        <begin position="108"/>
        <end position="121"/>
    </location>
</feature>
<organism evidence="2 3">
    <name type="scientific">Cnephaeus nilssonii</name>
    <name type="common">Northern bat</name>
    <name type="synonym">Eptesicus nilssonii</name>
    <dbReference type="NCBI Taxonomy" id="3371016"/>
    <lineage>
        <taxon>Eukaryota</taxon>
        <taxon>Metazoa</taxon>
        <taxon>Chordata</taxon>
        <taxon>Craniata</taxon>
        <taxon>Vertebrata</taxon>
        <taxon>Euteleostomi</taxon>
        <taxon>Mammalia</taxon>
        <taxon>Eutheria</taxon>
        <taxon>Laurasiatheria</taxon>
        <taxon>Chiroptera</taxon>
        <taxon>Yangochiroptera</taxon>
        <taxon>Vespertilionidae</taxon>
        <taxon>Cnephaeus</taxon>
    </lineage>
</organism>
<reference evidence="2" key="1">
    <citation type="submission" date="2023-06" db="EMBL/GenBank/DDBJ databases">
        <title>Reference genome for the Northern bat (Eptesicus nilssonii), a most northern bat species.</title>
        <authorList>
            <person name="Laine V.N."/>
            <person name="Pulliainen A.T."/>
            <person name="Lilley T.M."/>
        </authorList>
    </citation>
    <scope>NUCLEOTIDE SEQUENCE</scope>
    <source>
        <strain evidence="2">BLF_Eptnil</strain>
        <tissue evidence="2">Kidney</tissue>
    </source>
</reference>
<sequence>MEPPGLGEGPDPGRGELQALGHPAGPQLRDFLQNHFRRGRERDRELETSMREKHRSAASCTPPTGDVPTTKVHALTRIEPGTFHPQADPLSTEPNRFRQSVLTHVVKRGRERDRESETSMREKHRSAASCTPPTGDVSETK</sequence>
<feature type="region of interest" description="Disordered" evidence="1">
    <location>
        <begin position="1"/>
        <end position="26"/>
    </location>
</feature>
<proteinExistence type="predicted"/>
<feature type="compositionally biased region" description="Basic and acidic residues" evidence="1">
    <location>
        <begin position="40"/>
        <end position="51"/>
    </location>
</feature>
<comment type="caution">
    <text evidence="2">The sequence shown here is derived from an EMBL/GenBank/DDBJ whole genome shotgun (WGS) entry which is preliminary data.</text>
</comment>
<dbReference type="EMBL" id="JAULJE010000019">
    <property type="protein sequence ID" value="KAK1331972.1"/>
    <property type="molecule type" value="Genomic_DNA"/>
</dbReference>
<feature type="region of interest" description="Disordered" evidence="1">
    <location>
        <begin position="38"/>
        <end position="69"/>
    </location>
</feature>
<gene>
    <name evidence="2" type="ORF">QTO34_007649</name>
</gene>
<protein>
    <submittedName>
        <fullName evidence="2">Uncharacterized protein</fullName>
    </submittedName>
</protein>
<dbReference type="AlphaFoldDB" id="A0AA40HIR2"/>
<accession>A0AA40HIR2</accession>
<evidence type="ECO:0000256" key="1">
    <source>
        <dbReference type="SAM" id="MobiDB-lite"/>
    </source>
</evidence>
<keyword evidence="3" id="KW-1185">Reference proteome</keyword>
<feature type="compositionally biased region" description="Gly residues" evidence="1">
    <location>
        <begin position="1"/>
        <end position="12"/>
    </location>
</feature>
<feature type="non-terminal residue" evidence="2">
    <location>
        <position position="141"/>
    </location>
</feature>
<feature type="region of interest" description="Disordered" evidence="1">
    <location>
        <begin position="107"/>
        <end position="141"/>
    </location>
</feature>
<name>A0AA40HIR2_CNENI</name>
<evidence type="ECO:0000313" key="2">
    <source>
        <dbReference type="EMBL" id="KAK1331972.1"/>
    </source>
</evidence>
<dbReference type="Proteomes" id="UP001177744">
    <property type="component" value="Unassembled WGS sequence"/>
</dbReference>
<evidence type="ECO:0000313" key="3">
    <source>
        <dbReference type="Proteomes" id="UP001177744"/>
    </source>
</evidence>